<reference evidence="8 9" key="1">
    <citation type="journal article" date="2020" name="IScience">
        <title>Genome Sequencing of the Endangered Kingdonia uniflora (Circaeasteraceae, Ranunculales) Reveals Potential Mechanisms of Evolutionary Specialization.</title>
        <authorList>
            <person name="Sun Y."/>
            <person name="Deng T."/>
            <person name="Zhang A."/>
            <person name="Moore M.J."/>
            <person name="Landis J.B."/>
            <person name="Lin N."/>
            <person name="Zhang H."/>
            <person name="Zhang X."/>
            <person name="Huang J."/>
            <person name="Zhang X."/>
            <person name="Sun H."/>
            <person name="Wang H."/>
        </authorList>
    </citation>
    <scope>NUCLEOTIDE SEQUENCE [LARGE SCALE GENOMIC DNA]</scope>
    <source>
        <strain evidence="8">TB1705</strain>
        <tissue evidence="8">Leaf</tissue>
    </source>
</reference>
<feature type="transmembrane region" description="Helical" evidence="6">
    <location>
        <begin position="194"/>
        <end position="214"/>
    </location>
</feature>
<evidence type="ECO:0000256" key="3">
    <source>
        <dbReference type="ARBA" id="ARBA00022692"/>
    </source>
</evidence>
<keyword evidence="4 6" id="KW-1133">Transmembrane helix</keyword>
<feature type="domain" description="EamA" evidence="7">
    <location>
        <begin position="197"/>
        <end position="334"/>
    </location>
</feature>
<dbReference type="InterPro" id="IPR037185">
    <property type="entry name" value="EmrE-like"/>
</dbReference>
<feature type="transmembrane region" description="Helical" evidence="6">
    <location>
        <begin position="115"/>
        <end position="133"/>
    </location>
</feature>
<accession>A0A7J7LYS5</accession>
<comment type="caution">
    <text evidence="8">The sequence shown here is derived from an EMBL/GenBank/DDBJ whole genome shotgun (WGS) entry which is preliminary data.</text>
</comment>
<feature type="transmembrane region" description="Helical" evidence="6">
    <location>
        <begin position="145"/>
        <end position="163"/>
    </location>
</feature>
<feature type="transmembrane region" description="Helical" evidence="6">
    <location>
        <begin position="46"/>
        <end position="70"/>
    </location>
</feature>
<evidence type="ECO:0000256" key="4">
    <source>
        <dbReference type="ARBA" id="ARBA00022989"/>
    </source>
</evidence>
<evidence type="ECO:0000256" key="1">
    <source>
        <dbReference type="ARBA" id="ARBA00004141"/>
    </source>
</evidence>
<keyword evidence="9" id="KW-1185">Reference proteome</keyword>
<comment type="subcellular location">
    <subcellularLocation>
        <location evidence="1 6">Membrane</location>
        <topology evidence="1 6">Multi-pass membrane protein</topology>
    </subcellularLocation>
</comment>
<dbReference type="GO" id="GO:0016020">
    <property type="term" value="C:membrane"/>
    <property type="evidence" value="ECO:0007669"/>
    <property type="project" value="UniProtKB-SubCell"/>
</dbReference>
<dbReference type="Proteomes" id="UP000541444">
    <property type="component" value="Unassembled WGS sequence"/>
</dbReference>
<evidence type="ECO:0000256" key="2">
    <source>
        <dbReference type="ARBA" id="ARBA00007635"/>
    </source>
</evidence>
<dbReference type="GO" id="GO:0022857">
    <property type="term" value="F:transmembrane transporter activity"/>
    <property type="evidence" value="ECO:0007669"/>
    <property type="project" value="InterPro"/>
</dbReference>
<dbReference type="InterPro" id="IPR000620">
    <property type="entry name" value="EamA_dom"/>
</dbReference>
<dbReference type="Pfam" id="PF00892">
    <property type="entry name" value="EamA"/>
    <property type="match status" value="2"/>
</dbReference>
<feature type="transmembrane region" description="Helical" evidence="6">
    <location>
        <begin position="262"/>
        <end position="279"/>
    </location>
</feature>
<keyword evidence="3 6" id="KW-0812">Transmembrane</keyword>
<dbReference type="EMBL" id="JACGCM010001883">
    <property type="protein sequence ID" value="KAF6147714.1"/>
    <property type="molecule type" value="Genomic_DNA"/>
</dbReference>
<evidence type="ECO:0000259" key="7">
    <source>
        <dbReference type="Pfam" id="PF00892"/>
    </source>
</evidence>
<organism evidence="8 9">
    <name type="scientific">Kingdonia uniflora</name>
    <dbReference type="NCBI Taxonomy" id="39325"/>
    <lineage>
        <taxon>Eukaryota</taxon>
        <taxon>Viridiplantae</taxon>
        <taxon>Streptophyta</taxon>
        <taxon>Embryophyta</taxon>
        <taxon>Tracheophyta</taxon>
        <taxon>Spermatophyta</taxon>
        <taxon>Magnoliopsida</taxon>
        <taxon>Ranunculales</taxon>
        <taxon>Circaeasteraceae</taxon>
        <taxon>Kingdonia</taxon>
    </lineage>
</organism>
<evidence type="ECO:0000313" key="8">
    <source>
        <dbReference type="EMBL" id="KAF6147714.1"/>
    </source>
</evidence>
<evidence type="ECO:0000313" key="9">
    <source>
        <dbReference type="Proteomes" id="UP000541444"/>
    </source>
</evidence>
<evidence type="ECO:0000256" key="6">
    <source>
        <dbReference type="RuleBase" id="RU363077"/>
    </source>
</evidence>
<evidence type="ECO:0000256" key="5">
    <source>
        <dbReference type="ARBA" id="ARBA00023136"/>
    </source>
</evidence>
<proteinExistence type="inferred from homology"/>
<dbReference type="AlphaFoldDB" id="A0A7J7LYS5"/>
<name>A0A7J7LYS5_9MAGN</name>
<gene>
    <name evidence="8" type="ORF">GIB67_003045</name>
</gene>
<dbReference type="SUPFAM" id="SSF103481">
    <property type="entry name" value="Multidrug resistance efflux transporter EmrE"/>
    <property type="match status" value="2"/>
</dbReference>
<feature type="transmembrane region" description="Helical" evidence="6">
    <location>
        <begin position="317"/>
        <end position="336"/>
    </location>
</feature>
<sequence length="386" mass="42167">MGDKGGSCEVFVVAFNKVKPYIAMIALQFGYAGMYIVTMLCLKRGLSHYVLVVYRHAAATIAVAPFAYFFERKVRPKMTFSIFWKIMLLGLIEPVIDQNLYYVGMRYTSASFTSAMVNVLPAITFIMAIIFRLERVKIRKLHSQAKIVGTIVTLGGAMIMTLYKGPIIEMVWSSGHSHEGSSSGGGSGASTQHWLVGTLMLLGSCVGWSSFFILQSFTLRKYPTELSLTSLICFMGMIQGGVVALVMEHDFKNWAIGFDSRLLAPVYSGLVCSAAAYYLQGVVIKERGPVFVTAFNPLCMIITTILGSLVLAEQIHLGSIIGAIIIVIGLYSVVWGKSKDQLATSPIATTDYATKTYLPMLIAGDTKANHGVVMSEIPIKIALTQK</sequence>
<protein>
    <recommendedName>
        <fullName evidence="6">WAT1-related protein</fullName>
    </recommendedName>
</protein>
<feature type="transmembrane region" description="Helical" evidence="6">
    <location>
        <begin position="226"/>
        <end position="247"/>
    </location>
</feature>
<feature type="transmembrane region" description="Helical" evidence="6">
    <location>
        <begin position="21"/>
        <end position="40"/>
    </location>
</feature>
<dbReference type="OrthoDB" id="1728340at2759"/>
<dbReference type="PANTHER" id="PTHR31218">
    <property type="entry name" value="WAT1-RELATED PROTEIN"/>
    <property type="match status" value="1"/>
</dbReference>
<feature type="transmembrane region" description="Helical" evidence="6">
    <location>
        <begin position="291"/>
        <end position="311"/>
    </location>
</feature>
<keyword evidence="5 6" id="KW-0472">Membrane</keyword>
<feature type="domain" description="EamA" evidence="7">
    <location>
        <begin position="21"/>
        <end position="160"/>
    </location>
</feature>
<comment type="similarity">
    <text evidence="2 6">Belongs to the drug/metabolite transporter (DMT) superfamily. Plant drug/metabolite exporter (P-DME) (TC 2.A.7.4) family.</text>
</comment>
<dbReference type="InterPro" id="IPR030184">
    <property type="entry name" value="WAT1-related"/>
</dbReference>